<protein>
    <recommendedName>
        <fullName evidence="4">Transmembrane protein</fullName>
    </recommendedName>
</protein>
<feature type="transmembrane region" description="Helical" evidence="1">
    <location>
        <begin position="223"/>
        <end position="245"/>
    </location>
</feature>
<dbReference type="AlphaFoldDB" id="A0AAJ8JY50"/>
<proteinExistence type="predicted"/>
<reference evidence="2" key="2">
    <citation type="journal article" date="2022" name="Elife">
        <title>Obligate sexual reproduction of a homothallic fungus closely related to the Cryptococcus pathogenic species complex.</title>
        <authorList>
            <person name="Passer A.R."/>
            <person name="Clancey S.A."/>
            <person name="Shea T."/>
            <person name="David-Palma M."/>
            <person name="Averette A.F."/>
            <person name="Boekhout T."/>
            <person name="Porcel B.M."/>
            <person name="Nowrousian M."/>
            <person name="Cuomo C.A."/>
            <person name="Sun S."/>
            <person name="Heitman J."/>
            <person name="Coelho M.A."/>
        </authorList>
    </citation>
    <scope>NUCLEOTIDE SEQUENCE</scope>
    <source>
        <strain evidence="2">CBS 7841</strain>
    </source>
</reference>
<organism evidence="2 3">
    <name type="scientific">Cryptococcus depauperatus CBS 7841</name>
    <dbReference type="NCBI Taxonomy" id="1295531"/>
    <lineage>
        <taxon>Eukaryota</taxon>
        <taxon>Fungi</taxon>
        <taxon>Dikarya</taxon>
        <taxon>Basidiomycota</taxon>
        <taxon>Agaricomycotina</taxon>
        <taxon>Tremellomycetes</taxon>
        <taxon>Tremellales</taxon>
        <taxon>Cryptococcaceae</taxon>
        <taxon>Cryptococcus</taxon>
    </lineage>
</organism>
<reference evidence="2" key="1">
    <citation type="submission" date="2016-06" db="EMBL/GenBank/DDBJ databases">
        <authorList>
            <person name="Cuomo C."/>
            <person name="Litvintseva A."/>
            <person name="Heitman J."/>
            <person name="Chen Y."/>
            <person name="Sun S."/>
            <person name="Springer D."/>
            <person name="Dromer F."/>
            <person name="Young S."/>
            <person name="Zeng Q."/>
            <person name="Chapman S."/>
            <person name="Gujja S."/>
            <person name="Saif S."/>
            <person name="Birren B."/>
        </authorList>
    </citation>
    <scope>NUCLEOTIDE SEQUENCE</scope>
    <source>
        <strain evidence="2">CBS 7841</strain>
    </source>
</reference>
<feature type="transmembrane region" description="Helical" evidence="1">
    <location>
        <begin position="26"/>
        <end position="48"/>
    </location>
</feature>
<reference evidence="2" key="3">
    <citation type="submission" date="2024-01" db="EMBL/GenBank/DDBJ databases">
        <authorList>
            <person name="Coelho M.A."/>
            <person name="David-Palma M."/>
            <person name="Shea T."/>
            <person name="Sun S."/>
            <person name="Cuomo C.A."/>
            <person name="Heitman J."/>
        </authorList>
    </citation>
    <scope>NUCLEOTIDE SEQUENCE</scope>
    <source>
        <strain evidence="2">CBS 7841</strain>
    </source>
</reference>
<dbReference type="Proteomes" id="UP000094043">
    <property type="component" value="Chromosome 7"/>
</dbReference>
<dbReference type="KEGG" id="cdep:91089919"/>
<evidence type="ECO:0008006" key="4">
    <source>
        <dbReference type="Google" id="ProtNLM"/>
    </source>
</evidence>
<feature type="transmembrane region" description="Helical" evidence="1">
    <location>
        <begin position="86"/>
        <end position="111"/>
    </location>
</feature>
<evidence type="ECO:0000313" key="2">
    <source>
        <dbReference type="EMBL" id="WVN90474.1"/>
    </source>
</evidence>
<evidence type="ECO:0000256" key="1">
    <source>
        <dbReference type="SAM" id="Phobius"/>
    </source>
</evidence>
<keyword evidence="3" id="KW-1185">Reference proteome</keyword>
<accession>A0AAJ8JY50</accession>
<keyword evidence="1" id="KW-0472">Membrane</keyword>
<name>A0AAJ8JY50_9TREE</name>
<keyword evidence="1" id="KW-1133">Transmembrane helix</keyword>
<feature type="transmembrane region" description="Helical" evidence="1">
    <location>
        <begin position="161"/>
        <end position="178"/>
    </location>
</feature>
<dbReference type="EMBL" id="CP143790">
    <property type="protein sequence ID" value="WVN90474.1"/>
    <property type="molecule type" value="Genomic_DNA"/>
</dbReference>
<gene>
    <name evidence="2" type="ORF">L203_105710</name>
</gene>
<sequence>MSANSTTSSDLEKFNFSGGLPTSVDLAPSVIFLIIYFPCLLVLLWRIFKDRTMVLLRPSIFILCRFGTLGLRAWMSKNSYGENELIAELVMVSIGFLFLVEPVVTCWKFHVESAVTEEERPRWVHLALRIGIIAAIATAIAGSSEIGDALDDPSQMDDVNLLRRAIVVIVAVLATILTHIQFKLATRGTVWLLCAEACLFVVAVYKLAQFESSDPSSPARSRVAFWILQMTFELIAFVLILSISIPQWFPGGKKEVSEKYGDV</sequence>
<dbReference type="GeneID" id="91089919"/>
<feature type="transmembrane region" description="Helical" evidence="1">
    <location>
        <begin position="55"/>
        <end position="74"/>
    </location>
</feature>
<feature type="transmembrane region" description="Helical" evidence="1">
    <location>
        <begin position="190"/>
        <end position="208"/>
    </location>
</feature>
<feature type="transmembrane region" description="Helical" evidence="1">
    <location>
        <begin position="123"/>
        <end position="141"/>
    </location>
</feature>
<keyword evidence="1" id="KW-0812">Transmembrane</keyword>
<dbReference type="RefSeq" id="XP_066071174.1">
    <property type="nucleotide sequence ID" value="XM_066215077.1"/>
</dbReference>
<evidence type="ECO:0000313" key="3">
    <source>
        <dbReference type="Proteomes" id="UP000094043"/>
    </source>
</evidence>